<comment type="caution">
    <text evidence="15">The sequence shown here is derived from an EMBL/GenBank/DDBJ whole genome shotgun (WGS) entry which is preliminary data.</text>
</comment>
<dbReference type="Gene3D" id="3.40.30.10">
    <property type="entry name" value="Glutaredoxin"/>
    <property type="match status" value="4"/>
</dbReference>
<evidence type="ECO:0000256" key="4">
    <source>
        <dbReference type="ARBA" id="ARBA00012723"/>
    </source>
</evidence>
<feature type="chain" id="PRO_5040546435" description="Protein disulfide-isomerase" evidence="13">
    <location>
        <begin position="19"/>
        <end position="481"/>
    </location>
</feature>
<dbReference type="AlphaFoldDB" id="A0A9P1N1R3"/>
<evidence type="ECO:0000256" key="12">
    <source>
        <dbReference type="RuleBase" id="RU004208"/>
    </source>
</evidence>
<organism evidence="15 16">
    <name type="scientific">Caenorhabditis angaria</name>
    <dbReference type="NCBI Taxonomy" id="860376"/>
    <lineage>
        <taxon>Eukaryota</taxon>
        <taxon>Metazoa</taxon>
        <taxon>Ecdysozoa</taxon>
        <taxon>Nematoda</taxon>
        <taxon>Chromadorea</taxon>
        <taxon>Rhabditida</taxon>
        <taxon>Rhabditina</taxon>
        <taxon>Rhabditomorpha</taxon>
        <taxon>Rhabditoidea</taxon>
        <taxon>Rhabditidae</taxon>
        <taxon>Peloderinae</taxon>
        <taxon>Caenorhabditis</taxon>
    </lineage>
</organism>
<evidence type="ECO:0000256" key="2">
    <source>
        <dbReference type="ARBA" id="ARBA00004319"/>
    </source>
</evidence>
<dbReference type="PROSITE" id="PS51352">
    <property type="entry name" value="THIOREDOXIN_2"/>
    <property type="match status" value="2"/>
</dbReference>
<dbReference type="GO" id="GO:0003810">
    <property type="term" value="F:protein-glutamine gamma-glutamyltransferase activity"/>
    <property type="evidence" value="ECO:0007669"/>
    <property type="project" value="UniProtKB-ARBA"/>
</dbReference>
<dbReference type="NCBIfam" id="TIGR01126">
    <property type="entry name" value="pdi_dom"/>
    <property type="match status" value="1"/>
</dbReference>
<evidence type="ECO:0000256" key="9">
    <source>
        <dbReference type="ARBA" id="ARBA00023235"/>
    </source>
</evidence>
<protein>
    <recommendedName>
        <fullName evidence="4 13">Protein disulfide-isomerase</fullName>
        <ecNumber evidence="4 13">5.3.4.1</ecNumber>
    </recommendedName>
</protein>
<dbReference type="GO" id="GO:0006457">
    <property type="term" value="P:protein folding"/>
    <property type="evidence" value="ECO:0007669"/>
    <property type="project" value="TreeGrafter"/>
</dbReference>
<dbReference type="NCBIfam" id="TIGR01130">
    <property type="entry name" value="ER_PDI_fam"/>
    <property type="match status" value="1"/>
</dbReference>
<evidence type="ECO:0000256" key="5">
    <source>
        <dbReference type="ARBA" id="ARBA00022729"/>
    </source>
</evidence>
<dbReference type="FunFam" id="3.40.30.10:FF:000027">
    <property type="entry name" value="protein disulfide-isomerase A2"/>
    <property type="match status" value="1"/>
</dbReference>
<keyword evidence="10 11" id="KW-0676">Redox-active center</keyword>
<keyword evidence="9 13" id="KW-0413">Isomerase</keyword>
<dbReference type="SUPFAM" id="SSF52833">
    <property type="entry name" value="Thioredoxin-like"/>
    <property type="match status" value="2"/>
</dbReference>
<feature type="signal peptide" evidence="13">
    <location>
        <begin position="1"/>
        <end position="18"/>
    </location>
</feature>
<gene>
    <name evidence="15" type="ORF">CAMP_LOCUS7263</name>
</gene>
<comment type="catalytic activity">
    <reaction evidence="1 13">
        <text>Catalyzes the rearrangement of -S-S- bonds in proteins.</text>
        <dbReference type="EC" id="5.3.4.1"/>
    </reaction>
</comment>
<keyword evidence="6" id="KW-0677">Repeat</keyword>
<feature type="domain" description="Thioredoxin" evidence="14">
    <location>
        <begin position="11"/>
        <end position="129"/>
    </location>
</feature>
<dbReference type="OrthoDB" id="72053at2759"/>
<dbReference type="Proteomes" id="UP001152747">
    <property type="component" value="Unassembled WGS sequence"/>
</dbReference>
<dbReference type="InterPro" id="IPR017937">
    <property type="entry name" value="Thioredoxin_CS"/>
</dbReference>
<evidence type="ECO:0000256" key="8">
    <source>
        <dbReference type="ARBA" id="ARBA00023157"/>
    </source>
</evidence>
<dbReference type="PRINTS" id="PR00421">
    <property type="entry name" value="THIOREDOXIN"/>
</dbReference>
<dbReference type="PROSITE" id="PS00194">
    <property type="entry name" value="THIOREDOXIN_1"/>
    <property type="match status" value="2"/>
</dbReference>
<dbReference type="FunFam" id="3.40.30.10:FF:000023">
    <property type="entry name" value="Protein disulfide-isomerase"/>
    <property type="match status" value="1"/>
</dbReference>
<evidence type="ECO:0000256" key="1">
    <source>
        <dbReference type="ARBA" id="ARBA00001182"/>
    </source>
</evidence>
<dbReference type="Pfam" id="PF00085">
    <property type="entry name" value="Thioredoxin"/>
    <property type="match status" value="2"/>
</dbReference>
<dbReference type="GO" id="GO:0005788">
    <property type="term" value="C:endoplasmic reticulum lumen"/>
    <property type="evidence" value="ECO:0007669"/>
    <property type="project" value="UniProtKB-SubCell"/>
</dbReference>
<dbReference type="CDD" id="cd02995">
    <property type="entry name" value="PDI_a_PDI_a'_C"/>
    <property type="match status" value="1"/>
</dbReference>
<dbReference type="CDD" id="cd02961">
    <property type="entry name" value="PDI_a_family"/>
    <property type="match status" value="1"/>
</dbReference>
<keyword evidence="7" id="KW-0256">Endoplasmic reticulum</keyword>
<evidence type="ECO:0000256" key="6">
    <source>
        <dbReference type="ARBA" id="ARBA00022737"/>
    </source>
</evidence>
<comment type="similarity">
    <text evidence="3 12">Belongs to the protein disulfide isomerase family.</text>
</comment>
<dbReference type="Pfam" id="PF13848">
    <property type="entry name" value="Thioredoxin_6"/>
    <property type="match status" value="1"/>
</dbReference>
<evidence type="ECO:0000313" key="16">
    <source>
        <dbReference type="Proteomes" id="UP001152747"/>
    </source>
</evidence>
<keyword evidence="8 11" id="KW-1015">Disulfide bond</keyword>
<dbReference type="EMBL" id="CANHGI010000003">
    <property type="protein sequence ID" value="CAI5444626.1"/>
    <property type="molecule type" value="Genomic_DNA"/>
</dbReference>
<dbReference type="PANTHER" id="PTHR18929:SF240">
    <property type="entry name" value="PROTEIN DISULFIDE-ISOMERASE"/>
    <property type="match status" value="1"/>
</dbReference>
<dbReference type="InterPro" id="IPR005788">
    <property type="entry name" value="PDI_thioredoxin-like_dom"/>
</dbReference>
<evidence type="ECO:0000256" key="3">
    <source>
        <dbReference type="ARBA" id="ARBA00006347"/>
    </source>
</evidence>
<dbReference type="GO" id="GO:0034976">
    <property type="term" value="P:response to endoplasmic reticulum stress"/>
    <property type="evidence" value="ECO:0007669"/>
    <property type="project" value="TreeGrafter"/>
</dbReference>
<dbReference type="EC" id="5.3.4.1" evidence="4 13"/>
<dbReference type="InterPro" id="IPR005792">
    <property type="entry name" value="Prot_disulphide_isomerase"/>
</dbReference>
<dbReference type="PANTHER" id="PTHR18929">
    <property type="entry name" value="PROTEIN DISULFIDE ISOMERASE"/>
    <property type="match status" value="1"/>
</dbReference>
<feature type="disulfide bond" description="Redox-active" evidence="11">
    <location>
        <begin position="52"/>
        <end position="55"/>
    </location>
</feature>
<evidence type="ECO:0000256" key="13">
    <source>
        <dbReference type="RuleBase" id="RU361130"/>
    </source>
</evidence>
<reference evidence="15" key="1">
    <citation type="submission" date="2022-11" db="EMBL/GenBank/DDBJ databases">
        <authorList>
            <person name="Kikuchi T."/>
        </authorList>
    </citation>
    <scope>NUCLEOTIDE SEQUENCE</scope>
    <source>
        <strain evidence="15">PS1010</strain>
    </source>
</reference>
<dbReference type="InterPro" id="IPR013766">
    <property type="entry name" value="Thioredoxin_domain"/>
</dbReference>
<comment type="subcellular location">
    <subcellularLocation>
        <location evidence="2">Endoplasmic reticulum lumen</location>
    </subcellularLocation>
</comment>
<evidence type="ECO:0000256" key="7">
    <source>
        <dbReference type="ARBA" id="ARBA00022824"/>
    </source>
</evidence>
<name>A0A9P1N1R3_9PELO</name>
<dbReference type="GO" id="GO:0003756">
    <property type="term" value="F:protein disulfide isomerase activity"/>
    <property type="evidence" value="ECO:0007669"/>
    <property type="project" value="UniProtKB-EC"/>
</dbReference>
<evidence type="ECO:0000256" key="11">
    <source>
        <dbReference type="PIRSR" id="PIRSR605792-51"/>
    </source>
</evidence>
<dbReference type="InterPro" id="IPR036249">
    <property type="entry name" value="Thioredoxin-like_sf"/>
</dbReference>
<accession>A0A9P1N1R3</accession>
<feature type="disulfide bond" description="Redox-active" evidence="11">
    <location>
        <begin position="384"/>
        <end position="387"/>
    </location>
</feature>
<evidence type="ECO:0000259" key="14">
    <source>
        <dbReference type="PROSITE" id="PS51352"/>
    </source>
</evidence>
<proteinExistence type="inferred from homology"/>
<keyword evidence="16" id="KW-1185">Reference proteome</keyword>
<sequence length="481" mass="54072">MFSTRVFLVCLLIGVSLAEEESGAVNVLTEENFEEFIKKYDFVLVKFYAPWCGHCKAMAPAFEGAANSFKDSEDTRLAKVDATVQQSLAAKYEVRGYPTILFFKNGVPLQYTGPRDEQGIVSWVNTKKGPAVIDIDSEEALNDNRNQFVIVVGLFENKNEIFEKLAEENDNKIFATISNKDLLEKLDLVSKSGIAVITKTEVNVLPESEITSENIAARFIHGHSLSLINEFSETSAQQIFGGVIHEFLFVLGSKSNDNFEGIFEQCESVARENRGKLVLVYVSPESPGTERIYDFIGVPRDTQPTFRILNLSETPKKYKPAENQSVADFVLAYFENRAIRDLKTETLPADWKDGNIKYLVGSNFVSFISSNSGYVFVKFYAPWCGHCKQFAPVWEELASKFASNENIVFAKLDSTSNDLENVTVDSFPTLKLFKNGQEIETYSGDRSAADVEKFINKYINAANEEDQSIENEDDEKVHEEL</sequence>
<evidence type="ECO:0000313" key="15">
    <source>
        <dbReference type="EMBL" id="CAI5444626.1"/>
    </source>
</evidence>
<keyword evidence="5 13" id="KW-0732">Signal</keyword>
<feature type="domain" description="Thioredoxin" evidence="14">
    <location>
        <begin position="336"/>
        <end position="460"/>
    </location>
</feature>
<evidence type="ECO:0000256" key="10">
    <source>
        <dbReference type="ARBA" id="ARBA00023284"/>
    </source>
</evidence>